<organism evidence="1 2">
    <name type="scientific">Mesorhizobium tianshanense</name>
    <dbReference type="NCBI Taxonomy" id="39844"/>
    <lineage>
        <taxon>Bacteria</taxon>
        <taxon>Pseudomonadati</taxon>
        <taxon>Pseudomonadota</taxon>
        <taxon>Alphaproteobacteria</taxon>
        <taxon>Hyphomicrobiales</taxon>
        <taxon>Phyllobacteriaceae</taxon>
        <taxon>Mesorhizobium</taxon>
    </lineage>
</organism>
<dbReference type="EMBL" id="VLKT01000034">
    <property type="protein sequence ID" value="TWI29783.1"/>
    <property type="molecule type" value="Genomic_DNA"/>
</dbReference>
<reference evidence="1 2" key="1">
    <citation type="journal article" date="2015" name="Stand. Genomic Sci.">
        <title>Genomic Encyclopedia of Bacterial and Archaeal Type Strains, Phase III: the genomes of soil and plant-associated and newly described type strains.</title>
        <authorList>
            <person name="Whitman W.B."/>
            <person name="Woyke T."/>
            <person name="Klenk H.P."/>
            <person name="Zhou Y."/>
            <person name="Lilburn T.G."/>
            <person name="Beck B.J."/>
            <person name="De Vos P."/>
            <person name="Vandamme P."/>
            <person name="Eisen J.A."/>
            <person name="Garrity G."/>
            <person name="Hugenholtz P."/>
            <person name="Kyrpides N.C."/>
        </authorList>
    </citation>
    <scope>NUCLEOTIDE SEQUENCE [LARGE SCALE GENOMIC DNA]</scope>
    <source>
        <strain evidence="1 2">CGMCC 1.2546</strain>
    </source>
</reference>
<keyword evidence="2" id="KW-1185">Reference proteome</keyword>
<dbReference type="Proteomes" id="UP000317122">
    <property type="component" value="Unassembled WGS sequence"/>
</dbReference>
<evidence type="ECO:0008006" key="3">
    <source>
        <dbReference type="Google" id="ProtNLM"/>
    </source>
</evidence>
<accession>A0A562NCE6</accession>
<evidence type="ECO:0000313" key="1">
    <source>
        <dbReference type="EMBL" id="TWI29783.1"/>
    </source>
</evidence>
<gene>
    <name evidence="1" type="ORF">IQ26_04897</name>
</gene>
<protein>
    <recommendedName>
        <fullName evidence="3">Transposase</fullName>
    </recommendedName>
</protein>
<evidence type="ECO:0000313" key="2">
    <source>
        <dbReference type="Proteomes" id="UP000317122"/>
    </source>
</evidence>
<proteinExistence type="predicted"/>
<comment type="caution">
    <text evidence="1">The sequence shown here is derived from an EMBL/GenBank/DDBJ whole genome shotgun (WGS) entry which is preliminary data.</text>
</comment>
<name>A0A562NCE6_9HYPH</name>
<dbReference type="AlphaFoldDB" id="A0A562NCE6"/>
<sequence>MASEPEALVAWFAALEVPLARIGLEAGPLSQWLFAALQASGLAVELLEVRDAFKAMPVKTDRKDARGIAQLMRLGWFRPVHSAAIEQHFLCRAARIPTARGPASRAQC</sequence>